<reference evidence="3 4" key="1">
    <citation type="submission" date="2015-01" db="EMBL/GenBank/DDBJ databases">
        <title>The Genome Sequence of Exophiala xenobiotica CBS118157.</title>
        <authorList>
            <consortium name="The Broad Institute Genomics Platform"/>
            <person name="Cuomo C."/>
            <person name="de Hoog S."/>
            <person name="Gorbushina A."/>
            <person name="Stielow B."/>
            <person name="Teixiera M."/>
            <person name="Abouelleil A."/>
            <person name="Chapman S.B."/>
            <person name="Priest M."/>
            <person name="Young S.K."/>
            <person name="Wortman J."/>
            <person name="Nusbaum C."/>
            <person name="Birren B."/>
        </authorList>
    </citation>
    <scope>NUCLEOTIDE SEQUENCE [LARGE SCALE GENOMIC DNA]</scope>
    <source>
        <strain evidence="3 4">CBS 118157</strain>
    </source>
</reference>
<name>A0A0D2BYQ7_9EURO</name>
<dbReference type="SUPFAM" id="SSF51735">
    <property type="entry name" value="NAD(P)-binding Rossmann-fold domains"/>
    <property type="match status" value="1"/>
</dbReference>
<comment type="similarity">
    <text evidence="1">Belongs to the short-chain dehydrogenases/reductases (SDR) family.</text>
</comment>
<accession>A0A0D2BYQ7</accession>
<evidence type="ECO:0008006" key="5">
    <source>
        <dbReference type="Google" id="ProtNLM"/>
    </source>
</evidence>
<proteinExistence type="inferred from homology"/>
<keyword evidence="2" id="KW-0560">Oxidoreductase</keyword>
<dbReference type="GeneID" id="25327980"/>
<dbReference type="GO" id="GO:0016616">
    <property type="term" value="F:oxidoreductase activity, acting on the CH-OH group of donors, NAD or NADP as acceptor"/>
    <property type="evidence" value="ECO:0007669"/>
    <property type="project" value="TreeGrafter"/>
</dbReference>
<dbReference type="PANTHER" id="PTHR44229:SF4">
    <property type="entry name" value="15-HYDROXYPROSTAGLANDIN DEHYDROGENASE [NAD(+)]"/>
    <property type="match status" value="1"/>
</dbReference>
<dbReference type="Pfam" id="PF00106">
    <property type="entry name" value="adh_short"/>
    <property type="match status" value="1"/>
</dbReference>
<gene>
    <name evidence="3" type="ORF">PV05_06072</name>
</gene>
<dbReference type="HOGENOM" id="CLU_010194_13_2_1"/>
<dbReference type="Gene3D" id="3.40.50.720">
    <property type="entry name" value="NAD(P)-binding Rossmann-like Domain"/>
    <property type="match status" value="1"/>
</dbReference>
<dbReference type="GO" id="GO:0005737">
    <property type="term" value="C:cytoplasm"/>
    <property type="evidence" value="ECO:0007669"/>
    <property type="project" value="TreeGrafter"/>
</dbReference>
<dbReference type="STRING" id="348802.A0A0D2BYQ7"/>
<dbReference type="RefSeq" id="XP_013318115.1">
    <property type="nucleotide sequence ID" value="XM_013462661.1"/>
</dbReference>
<protein>
    <recommendedName>
        <fullName evidence="5">3-hydroxybutyrate dehydrogenase</fullName>
    </recommendedName>
</protein>
<organism evidence="3 4">
    <name type="scientific">Exophiala xenobiotica</name>
    <dbReference type="NCBI Taxonomy" id="348802"/>
    <lineage>
        <taxon>Eukaryota</taxon>
        <taxon>Fungi</taxon>
        <taxon>Dikarya</taxon>
        <taxon>Ascomycota</taxon>
        <taxon>Pezizomycotina</taxon>
        <taxon>Eurotiomycetes</taxon>
        <taxon>Chaetothyriomycetidae</taxon>
        <taxon>Chaetothyriales</taxon>
        <taxon>Herpotrichiellaceae</taxon>
        <taxon>Exophiala</taxon>
    </lineage>
</organism>
<dbReference type="EMBL" id="KN847319">
    <property type="protein sequence ID" value="KIW57531.1"/>
    <property type="molecule type" value="Genomic_DNA"/>
</dbReference>
<dbReference type="PANTHER" id="PTHR44229">
    <property type="entry name" value="15-HYDROXYPROSTAGLANDIN DEHYDROGENASE [NAD(+)]"/>
    <property type="match status" value="1"/>
</dbReference>
<dbReference type="InterPro" id="IPR002347">
    <property type="entry name" value="SDR_fam"/>
</dbReference>
<evidence type="ECO:0000313" key="3">
    <source>
        <dbReference type="EMBL" id="KIW57531.1"/>
    </source>
</evidence>
<dbReference type="Proteomes" id="UP000054342">
    <property type="component" value="Unassembled WGS sequence"/>
</dbReference>
<evidence type="ECO:0000256" key="1">
    <source>
        <dbReference type="ARBA" id="ARBA00006484"/>
    </source>
</evidence>
<dbReference type="PRINTS" id="PR00081">
    <property type="entry name" value="GDHRDH"/>
</dbReference>
<dbReference type="FunFam" id="3.40.50.720:FF:000643">
    <property type="entry name" value="Short chain dehydrogenase/reductase family oxidoreductase, putative"/>
    <property type="match status" value="1"/>
</dbReference>
<keyword evidence="4" id="KW-1185">Reference proteome</keyword>
<evidence type="ECO:0000313" key="4">
    <source>
        <dbReference type="Proteomes" id="UP000054342"/>
    </source>
</evidence>
<dbReference type="AlphaFoldDB" id="A0A0D2BYQ7"/>
<sequence length="326" mass="35155">MAQTVEGKAAIVTGAGSGINLEFARLLLQHGANVVFADLALRPEAEDLVRQYQSGPNKAVFQKTDVTSWADLNDMFQAAVNNFRGVDIVCPGAGVFEPPWSSFWYPPGSDKSGDDPVSGRYKLLDINLTHPIRVTQLAMSHFLAASPPSSASNPKSIVHIASIAGQSASLPFPLYHVSKHGVQALVRSLASLEQTHGIRVACVMPGVVKTPLFMEHPEKLKMFRSSGDTPDVWVTPEEVAQVMLACVKDDEIDANMRATADKGDERERVPIKGGSCLEVLAGFVRDVPLYGNVGPFAAGRPGATVQDVTKMVDEVYEVLKPGWGQY</sequence>
<dbReference type="OrthoDB" id="5296at2759"/>
<evidence type="ECO:0000256" key="2">
    <source>
        <dbReference type="ARBA" id="ARBA00023002"/>
    </source>
</evidence>
<dbReference type="InterPro" id="IPR036291">
    <property type="entry name" value="NAD(P)-bd_dom_sf"/>
</dbReference>